<dbReference type="NCBIfam" id="TIGR04056">
    <property type="entry name" value="OMP_RagA_SusC"/>
    <property type="match status" value="1"/>
</dbReference>
<keyword evidence="3 7" id="KW-1134">Transmembrane beta strand</keyword>
<dbReference type="Pfam" id="PF07715">
    <property type="entry name" value="Plug"/>
    <property type="match status" value="1"/>
</dbReference>
<comment type="similarity">
    <text evidence="7">Belongs to the TonB-dependent receptor family.</text>
</comment>
<keyword evidence="5 7" id="KW-0472">Membrane</keyword>
<dbReference type="InterPro" id="IPR037066">
    <property type="entry name" value="Plug_dom_sf"/>
</dbReference>
<keyword evidence="8" id="KW-0732">Signal</keyword>
<dbReference type="NCBIfam" id="TIGR04057">
    <property type="entry name" value="SusC_RagA_signa"/>
    <property type="match status" value="1"/>
</dbReference>
<accession>A0A6N8KWQ0</accession>
<evidence type="ECO:0000313" key="10">
    <source>
        <dbReference type="EMBL" id="MVZ60681.1"/>
    </source>
</evidence>
<dbReference type="InterPro" id="IPR039426">
    <property type="entry name" value="TonB-dep_rcpt-like"/>
</dbReference>
<dbReference type="EMBL" id="WSQA01000001">
    <property type="protein sequence ID" value="MVZ60681.1"/>
    <property type="molecule type" value="Genomic_DNA"/>
</dbReference>
<dbReference type="InterPro" id="IPR012910">
    <property type="entry name" value="Plug_dom"/>
</dbReference>
<evidence type="ECO:0000256" key="3">
    <source>
        <dbReference type="ARBA" id="ARBA00022452"/>
    </source>
</evidence>
<reference evidence="10 11" key="1">
    <citation type="submission" date="2019-12" db="EMBL/GenBank/DDBJ databases">
        <authorList>
            <person name="Dong K."/>
        </authorList>
    </citation>
    <scope>NUCLEOTIDE SEQUENCE [LARGE SCALE GENOMIC DNA]</scope>
    <source>
        <strain evidence="10 11">JCM 31225</strain>
    </source>
</reference>
<evidence type="ECO:0000256" key="4">
    <source>
        <dbReference type="ARBA" id="ARBA00022692"/>
    </source>
</evidence>
<keyword evidence="6 7" id="KW-0998">Cell outer membrane</keyword>
<feature type="chain" id="PRO_5026653730" evidence="8">
    <location>
        <begin position="21"/>
        <end position="995"/>
    </location>
</feature>
<dbReference type="InterPro" id="IPR023996">
    <property type="entry name" value="TonB-dep_OMP_SusC/RagA"/>
</dbReference>
<evidence type="ECO:0000256" key="2">
    <source>
        <dbReference type="ARBA" id="ARBA00022448"/>
    </source>
</evidence>
<dbReference type="OrthoDB" id="9768177at2"/>
<protein>
    <submittedName>
        <fullName evidence="10">SusC/RagA family TonB-linked outer membrane protein</fullName>
    </submittedName>
</protein>
<dbReference type="InterPro" id="IPR036942">
    <property type="entry name" value="Beta-barrel_TonB_sf"/>
</dbReference>
<comment type="subcellular location">
    <subcellularLocation>
        <location evidence="1 7">Cell outer membrane</location>
        <topology evidence="1 7">Multi-pass membrane protein</topology>
    </subcellularLocation>
</comment>
<dbReference type="Pfam" id="PF13715">
    <property type="entry name" value="CarbopepD_reg_2"/>
    <property type="match status" value="1"/>
</dbReference>
<keyword evidence="4 7" id="KW-0812">Transmembrane</keyword>
<dbReference type="Proteomes" id="UP000435036">
    <property type="component" value="Unassembled WGS sequence"/>
</dbReference>
<feature type="signal peptide" evidence="8">
    <location>
        <begin position="1"/>
        <end position="20"/>
    </location>
</feature>
<evidence type="ECO:0000259" key="9">
    <source>
        <dbReference type="Pfam" id="PF07715"/>
    </source>
</evidence>
<evidence type="ECO:0000256" key="1">
    <source>
        <dbReference type="ARBA" id="ARBA00004571"/>
    </source>
</evidence>
<dbReference type="Gene3D" id="2.170.130.10">
    <property type="entry name" value="TonB-dependent receptor, plug domain"/>
    <property type="match status" value="1"/>
</dbReference>
<organism evidence="10 11">
    <name type="scientific">Sphingobacterium humi</name>
    <dbReference type="NCBI Taxonomy" id="1796905"/>
    <lineage>
        <taxon>Bacteria</taxon>
        <taxon>Pseudomonadati</taxon>
        <taxon>Bacteroidota</taxon>
        <taxon>Sphingobacteriia</taxon>
        <taxon>Sphingobacteriales</taxon>
        <taxon>Sphingobacteriaceae</taxon>
        <taxon>Sphingobacterium</taxon>
    </lineage>
</organism>
<evidence type="ECO:0000256" key="6">
    <source>
        <dbReference type="ARBA" id="ARBA00023237"/>
    </source>
</evidence>
<dbReference type="SUPFAM" id="SSF56935">
    <property type="entry name" value="Porins"/>
    <property type="match status" value="1"/>
</dbReference>
<dbReference type="InterPro" id="IPR008969">
    <property type="entry name" value="CarboxyPept-like_regulatory"/>
</dbReference>
<dbReference type="PROSITE" id="PS52016">
    <property type="entry name" value="TONB_DEPENDENT_REC_3"/>
    <property type="match status" value="1"/>
</dbReference>
<feature type="domain" description="TonB-dependent receptor plug" evidence="9">
    <location>
        <begin position="115"/>
        <end position="221"/>
    </location>
</feature>
<evidence type="ECO:0000256" key="8">
    <source>
        <dbReference type="SAM" id="SignalP"/>
    </source>
</evidence>
<comment type="caution">
    <text evidence="10">The sequence shown here is derived from an EMBL/GenBank/DDBJ whole genome shotgun (WGS) entry which is preliminary data.</text>
</comment>
<keyword evidence="2 7" id="KW-0813">Transport</keyword>
<dbReference type="FunFam" id="2.170.130.10:FF:000008">
    <property type="entry name" value="SusC/RagA family TonB-linked outer membrane protein"/>
    <property type="match status" value="1"/>
</dbReference>
<keyword evidence="11" id="KW-1185">Reference proteome</keyword>
<proteinExistence type="inferred from homology"/>
<dbReference type="AlphaFoldDB" id="A0A6N8KWQ0"/>
<evidence type="ECO:0000256" key="7">
    <source>
        <dbReference type="PROSITE-ProRule" id="PRU01360"/>
    </source>
</evidence>
<sequence>MRIKILLSFSLLLYAFFTFGGSSNDQERVSGKVVNDQGKGIPGVSITNNRSKASTSTDTDGAFVIAANIGDVLVFSSVGFITKDMPVQGATMEVTMNSSDESIDEIVVVGYGTMKKKDVTGAIASVSGEKMAEYVVPNPIQGLQGRVAGVSITNNTGSPNGNFTVRIRGSNSIRGGNDPLYIVDGIPSNPSSVNSLDIESVEVLKDASATAIYGSRASNGVVLITTKRGKSGTPTITYDGNYGTQSQIKKLDLMNAEEYMRFYNIQQLNDNGKVYFTDEQIRTAGTGTDWQSLVYTDAPIQNHNLSIAGGSEKIKVLISGSLMNRDGIIKNSKYDKYNLRSNLDYNFSDKFSAHLNMAYAKTGTDAQNSSGGNRGGSLIGGSIAAPPTLGPFNDDGSYRNLQLAYPFMSNALYNPINLINEISNITRANLVNNNAMLVYKIIPGLSIRSSLGIEALDYRVDAYTSSKYLYGASSGAVTNQNDFSLLNENILNYNTEFAGQHALDITAGFTYQNSKSKSSGLSGTGFLSDVPGTDQISGATLFGTPSTGFTEWTLMSYLGRVNYSYKSKYLATLSGRADGSSRYSKGEKWGFFPSLALAWRLSEEEFMKSASWINDMKIRAGYGKTGSTAISPYATLNMLNQGKTPINGDMGTFYAASSTLPSNLKWETTAQYNVGLDAALFNNRIRLTADYYQKETTDLLNSMVLPPSSGYSTTIKNIGKMENRGFELLLEGQVYRRENFDWALSGNISFNRNKVTALNDGKDVYGGVFGLAYIDDYIHLIREGQPMGVFYTYQEEGYTDDGNIKYLDVNKDGILNIEDKTILGNPHPKFLYGFNSDLTYYGVSLNLFFQGSYGNDLFNIGETANLDQGMGLNLRRAVLDSHWSADQTAEQNAAAAYPKITRQLKLQYSDRYIEDGSYLRLKNIALGYDLPLKKWGVTWCNQLKVYVSAQNILTFTKYSGLDPEVNSRGGNVDIGVDYLTYPNVKTISFGAKVQF</sequence>
<name>A0A6N8KWQ0_9SPHI</name>
<dbReference type="Gene3D" id="2.40.170.20">
    <property type="entry name" value="TonB-dependent receptor, beta-barrel domain"/>
    <property type="match status" value="1"/>
</dbReference>
<dbReference type="SUPFAM" id="SSF49464">
    <property type="entry name" value="Carboxypeptidase regulatory domain-like"/>
    <property type="match status" value="1"/>
</dbReference>
<evidence type="ECO:0000313" key="11">
    <source>
        <dbReference type="Proteomes" id="UP000435036"/>
    </source>
</evidence>
<dbReference type="GO" id="GO:0009279">
    <property type="term" value="C:cell outer membrane"/>
    <property type="evidence" value="ECO:0007669"/>
    <property type="project" value="UniProtKB-SubCell"/>
</dbReference>
<dbReference type="InterPro" id="IPR023997">
    <property type="entry name" value="TonB-dep_OMP_SusC/RagA_CS"/>
</dbReference>
<evidence type="ECO:0000256" key="5">
    <source>
        <dbReference type="ARBA" id="ARBA00023136"/>
    </source>
</evidence>
<gene>
    <name evidence="10" type="ORF">GQF63_01465</name>
</gene>
<dbReference type="RefSeq" id="WP_160367311.1">
    <property type="nucleotide sequence ID" value="NZ_WSQA01000001.1"/>
</dbReference>